<keyword evidence="4" id="KW-1185">Reference proteome</keyword>
<evidence type="ECO:0000313" key="3">
    <source>
        <dbReference type="EMBL" id="SFN98577.1"/>
    </source>
</evidence>
<dbReference type="RefSeq" id="WP_091197748.1">
    <property type="nucleotide sequence ID" value="NZ_FOVE01000025.1"/>
</dbReference>
<dbReference type="PANTHER" id="PTHR23028:SF53">
    <property type="entry name" value="ACYL_TRANSF_3 DOMAIN-CONTAINING PROTEIN"/>
    <property type="match status" value="1"/>
</dbReference>
<proteinExistence type="predicted"/>
<dbReference type="Proteomes" id="UP000242869">
    <property type="component" value="Unassembled WGS sequence"/>
</dbReference>
<gene>
    <name evidence="3" type="ORF">SAMN05660284_02658</name>
</gene>
<keyword evidence="3" id="KW-0012">Acyltransferase</keyword>
<feature type="domain" description="Acyltransferase 3" evidence="2">
    <location>
        <begin position="15"/>
        <end position="321"/>
    </location>
</feature>
<feature type="transmembrane region" description="Helical" evidence="1">
    <location>
        <begin position="86"/>
        <end position="107"/>
    </location>
</feature>
<dbReference type="PANTHER" id="PTHR23028">
    <property type="entry name" value="ACETYLTRANSFERASE"/>
    <property type="match status" value="1"/>
</dbReference>
<name>A0A1I5DHG4_9NEIS</name>
<feature type="transmembrane region" description="Helical" evidence="1">
    <location>
        <begin position="177"/>
        <end position="195"/>
    </location>
</feature>
<feature type="transmembrane region" description="Helical" evidence="1">
    <location>
        <begin position="329"/>
        <end position="353"/>
    </location>
</feature>
<keyword evidence="3" id="KW-0378">Hydrolase</keyword>
<evidence type="ECO:0000313" key="4">
    <source>
        <dbReference type="Proteomes" id="UP000242869"/>
    </source>
</evidence>
<dbReference type="GO" id="GO:0016747">
    <property type="term" value="F:acyltransferase activity, transferring groups other than amino-acyl groups"/>
    <property type="evidence" value="ECO:0007669"/>
    <property type="project" value="InterPro"/>
</dbReference>
<keyword evidence="3" id="KW-0808">Transferase</keyword>
<dbReference type="OrthoDB" id="9814807at2"/>
<feature type="transmembrane region" description="Helical" evidence="1">
    <location>
        <begin position="229"/>
        <end position="248"/>
    </location>
</feature>
<keyword evidence="1" id="KW-0812">Transmembrane</keyword>
<feature type="transmembrane region" description="Helical" evidence="1">
    <location>
        <begin position="254"/>
        <end position="277"/>
    </location>
</feature>
<dbReference type="STRING" id="83765.SAMN05660284_02658"/>
<dbReference type="Pfam" id="PF01757">
    <property type="entry name" value="Acyl_transf_3"/>
    <property type="match status" value="1"/>
</dbReference>
<dbReference type="InterPro" id="IPR050879">
    <property type="entry name" value="Acyltransferase_3"/>
</dbReference>
<evidence type="ECO:0000256" key="1">
    <source>
        <dbReference type="SAM" id="Phobius"/>
    </source>
</evidence>
<dbReference type="GO" id="GO:0000271">
    <property type="term" value="P:polysaccharide biosynthetic process"/>
    <property type="evidence" value="ECO:0007669"/>
    <property type="project" value="TreeGrafter"/>
</dbReference>
<feature type="transmembrane region" description="Helical" evidence="1">
    <location>
        <begin position="46"/>
        <end position="65"/>
    </location>
</feature>
<sequence length="378" mass="42349">MTTPSATPLQRFDVLDSFRGLFALSVVMFHLHILDSFTEWSFFRSAGLFVEYFFTLSGFVLAHTYGNKSFDAARLGRFMVSRLFRIFPLHWVLLLAYTVMLATLAWLDGDFSDVLDLLGTGDFWKEWGANFLLLQAWLPQTDPFSFNGPAWTISVEFPIYAVFGLILLMLTRLRERGFQLVALGCALCVLAGASFISTGSFRGVTCFFIGAAIYPLSQKIGAGRWPGKWNGVIELLVLAGLYACLTWSYPARSLLATCFYALFILIFAREAGIVSRLLKHPVFELLGRWSYSIYLTHYLLISALTQALLRQDQESEPSWIRVVPSSGQMFLDTGSALGNTILPLAFLGVVILISRFSYEYIEKTGVVLGKRLSGKKTS</sequence>
<dbReference type="InterPro" id="IPR002656">
    <property type="entry name" value="Acyl_transf_3_dom"/>
</dbReference>
<dbReference type="GO" id="GO:0016787">
    <property type="term" value="F:hydrolase activity"/>
    <property type="evidence" value="ECO:0007669"/>
    <property type="project" value="UniProtKB-KW"/>
</dbReference>
<keyword evidence="1" id="KW-0472">Membrane</keyword>
<feature type="transmembrane region" description="Helical" evidence="1">
    <location>
        <begin position="150"/>
        <end position="170"/>
    </location>
</feature>
<organism evidence="3 4">
    <name type="scientific">Formivibrio citricus</name>
    <dbReference type="NCBI Taxonomy" id="83765"/>
    <lineage>
        <taxon>Bacteria</taxon>
        <taxon>Pseudomonadati</taxon>
        <taxon>Pseudomonadota</taxon>
        <taxon>Betaproteobacteria</taxon>
        <taxon>Neisseriales</taxon>
        <taxon>Chitinibacteraceae</taxon>
        <taxon>Formivibrio</taxon>
    </lineage>
</organism>
<dbReference type="GO" id="GO:0016020">
    <property type="term" value="C:membrane"/>
    <property type="evidence" value="ECO:0007669"/>
    <property type="project" value="TreeGrafter"/>
</dbReference>
<feature type="transmembrane region" description="Helical" evidence="1">
    <location>
        <begin position="201"/>
        <end position="217"/>
    </location>
</feature>
<feature type="transmembrane region" description="Helical" evidence="1">
    <location>
        <begin position="289"/>
        <end position="309"/>
    </location>
</feature>
<evidence type="ECO:0000259" key="2">
    <source>
        <dbReference type="Pfam" id="PF01757"/>
    </source>
</evidence>
<accession>A0A1I5DHG4</accession>
<dbReference type="EMBL" id="FOVE01000025">
    <property type="protein sequence ID" value="SFN98577.1"/>
    <property type="molecule type" value="Genomic_DNA"/>
</dbReference>
<dbReference type="AlphaFoldDB" id="A0A1I5DHG4"/>
<protein>
    <submittedName>
        <fullName evidence="3">Peptidoglycan/LPS O-acetylase OafA/YrhL, contains acyltransferase and SGNH-hydrolase domains</fullName>
    </submittedName>
</protein>
<keyword evidence="1" id="KW-1133">Transmembrane helix</keyword>
<reference evidence="4" key="1">
    <citation type="submission" date="2016-10" db="EMBL/GenBank/DDBJ databases">
        <authorList>
            <person name="Varghese N."/>
            <person name="Submissions S."/>
        </authorList>
    </citation>
    <scope>NUCLEOTIDE SEQUENCE [LARGE SCALE GENOMIC DNA]</scope>
    <source>
        <strain evidence="4">DSM 6150</strain>
    </source>
</reference>